<reference evidence="3" key="1">
    <citation type="submission" date="2016-10" db="EMBL/GenBank/DDBJ databases">
        <authorList>
            <person name="de Groot N.N."/>
        </authorList>
    </citation>
    <scope>NUCLEOTIDE SEQUENCE</scope>
</reference>
<evidence type="ECO:0000259" key="2">
    <source>
        <dbReference type="PROSITE" id="PS51866"/>
    </source>
</evidence>
<keyword evidence="1" id="KW-0500">Molybdenum</keyword>
<dbReference type="PROSITE" id="PS51866">
    <property type="entry name" value="MOP"/>
    <property type="match status" value="1"/>
</dbReference>
<feature type="domain" description="Mop" evidence="2">
    <location>
        <begin position="63"/>
        <end position="128"/>
    </location>
</feature>
<dbReference type="Pfam" id="PF03459">
    <property type="entry name" value="TOBE"/>
    <property type="match status" value="1"/>
</dbReference>
<dbReference type="GO" id="GO:0015689">
    <property type="term" value="P:molybdate ion transport"/>
    <property type="evidence" value="ECO:0007669"/>
    <property type="project" value="InterPro"/>
</dbReference>
<evidence type="ECO:0000313" key="3">
    <source>
        <dbReference type="EMBL" id="SHO81353.1"/>
    </source>
</evidence>
<proteinExistence type="predicted"/>
<dbReference type="InterPro" id="IPR008995">
    <property type="entry name" value="Mo/tungstate-bd_C_term_dom"/>
</dbReference>
<evidence type="ECO:0000256" key="1">
    <source>
        <dbReference type="ARBA" id="ARBA00022505"/>
    </source>
</evidence>
<protein>
    <submittedName>
        <fullName evidence="3">TOBE</fullName>
    </submittedName>
</protein>
<sequence>MRAKIIEIDSIKSLNIIRFQLYSNDNILTMVSLELSNDIKIGREVKLAIKPTNIIISKDLNSNISCDNRLKAKIVEITNGKLLSSIKLDIDNDILESIITYNSSKRLSLKVEDEVMIFIQATDLSIGEICFKH</sequence>
<dbReference type="EMBL" id="FRYL01000038">
    <property type="protein sequence ID" value="SHO81353.1"/>
    <property type="molecule type" value="Genomic_DNA"/>
</dbReference>
<dbReference type="InterPro" id="IPR005116">
    <property type="entry name" value="Transp-assoc_OB_typ1"/>
</dbReference>
<dbReference type="Gene3D" id="2.40.50.100">
    <property type="match status" value="1"/>
</dbReference>
<organism evidence="3">
    <name type="scientific">hydrothermal vent metagenome</name>
    <dbReference type="NCBI Taxonomy" id="652676"/>
    <lineage>
        <taxon>unclassified sequences</taxon>
        <taxon>metagenomes</taxon>
        <taxon>ecological metagenomes</taxon>
    </lineage>
</organism>
<accession>A0A1W1EKG4</accession>
<dbReference type="AlphaFoldDB" id="A0A1W1EKG4"/>
<name>A0A1W1EKG4_9ZZZZ</name>
<dbReference type="InterPro" id="IPR004606">
    <property type="entry name" value="Mop_domain"/>
</dbReference>
<dbReference type="SUPFAM" id="SSF50331">
    <property type="entry name" value="MOP-like"/>
    <property type="match status" value="1"/>
</dbReference>
<gene>
    <name evidence="3" type="ORF">MNB_SV-15-919</name>
</gene>